<dbReference type="InterPro" id="IPR003414">
    <property type="entry name" value="PP_kinase"/>
</dbReference>
<sequence>MEMDNDADFGTMEKIALGVSSRKKGEAVRVIYDQEMPKELQKKLRERLNTKELDASLAGGRYQNHKDLMSFPDCGHKELKYEKWAPIMKPEFLSNESILDQIREKDRFIHVPYHSFNGYIRVLREAATKPEVKAIKTTLYRLAKDSK</sequence>
<dbReference type="Pfam" id="PF17941">
    <property type="entry name" value="PP_kinase_C_1"/>
    <property type="match status" value="1"/>
</dbReference>
<dbReference type="EC" id="2.7.4.1" evidence="3"/>
<dbReference type="Pfam" id="PF02503">
    <property type="entry name" value="PP_kinase"/>
    <property type="match status" value="1"/>
</dbReference>
<dbReference type="EMBL" id="AJWY01002236">
    <property type="protein sequence ID" value="EKC78539.1"/>
    <property type="molecule type" value="Genomic_DNA"/>
</dbReference>
<name>K1UEX9_9ZZZZ</name>
<dbReference type="Gene3D" id="3.30.870.10">
    <property type="entry name" value="Endonuclease Chain A"/>
    <property type="match status" value="1"/>
</dbReference>
<dbReference type="InterPro" id="IPR041108">
    <property type="entry name" value="PP_kinase_C_1"/>
</dbReference>
<accession>K1UEX9</accession>
<evidence type="ECO:0000259" key="2">
    <source>
        <dbReference type="Pfam" id="PF17941"/>
    </source>
</evidence>
<feature type="non-terminal residue" evidence="3">
    <location>
        <position position="147"/>
    </location>
</feature>
<gene>
    <name evidence="3" type="ORF">LEA_03377</name>
</gene>
<comment type="caution">
    <text evidence="3">The sequence shown here is derived from an EMBL/GenBank/DDBJ whole genome shotgun (WGS) entry which is preliminary data.</text>
</comment>
<dbReference type="AlphaFoldDB" id="K1UEX9"/>
<dbReference type="PANTHER" id="PTHR30218:SF0">
    <property type="entry name" value="POLYPHOSPHATE KINASE"/>
    <property type="match status" value="1"/>
</dbReference>
<dbReference type="GO" id="GO:0009358">
    <property type="term" value="C:polyphosphate kinase complex"/>
    <property type="evidence" value="ECO:0007669"/>
    <property type="project" value="InterPro"/>
</dbReference>
<keyword evidence="3" id="KW-0808">Transferase</keyword>
<dbReference type="SUPFAM" id="SSF56024">
    <property type="entry name" value="Phospholipase D/nuclease"/>
    <property type="match status" value="1"/>
</dbReference>
<dbReference type="InterPro" id="IPR024953">
    <property type="entry name" value="PP_kinase_middle"/>
</dbReference>
<organism evidence="3">
    <name type="scientific">human gut metagenome</name>
    <dbReference type="NCBI Taxonomy" id="408170"/>
    <lineage>
        <taxon>unclassified sequences</taxon>
        <taxon>metagenomes</taxon>
        <taxon>organismal metagenomes</taxon>
    </lineage>
</organism>
<keyword evidence="3" id="KW-0418">Kinase</keyword>
<protein>
    <submittedName>
        <fullName evidence="3">Polyphosphate kinase</fullName>
        <ecNumber evidence="3">2.7.4.1</ecNumber>
    </submittedName>
</protein>
<dbReference type="GO" id="GO:0006799">
    <property type="term" value="P:polyphosphate biosynthetic process"/>
    <property type="evidence" value="ECO:0007669"/>
    <property type="project" value="InterPro"/>
</dbReference>
<feature type="domain" description="Polyphosphate kinase C-terminal" evidence="2">
    <location>
        <begin position="97"/>
        <end position="147"/>
    </location>
</feature>
<evidence type="ECO:0000259" key="1">
    <source>
        <dbReference type="Pfam" id="PF02503"/>
    </source>
</evidence>
<reference evidence="3" key="1">
    <citation type="journal article" date="2013" name="Environ. Microbiol.">
        <title>Microbiota from the distal guts of lean and obese adolescents exhibit partial functional redundancy besides clear differences in community structure.</title>
        <authorList>
            <person name="Ferrer M."/>
            <person name="Ruiz A."/>
            <person name="Lanza F."/>
            <person name="Haange S.B."/>
            <person name="Oberbach A."/>
            <person name="Till H."/>
            <person name="Bargiela R."/>
            <person name="Campoy C."/>
            <person name="Segura M.T."/>
            <person name="Richter M."/>
            <person name="von Bergen M."/>
            <person name="Seifert J."/>
            <person name="Suarez A."/>
        </authorList>
    </citation>
    <scope>NUCLEOTIDE SEQUENCE</scope>
</reference>
<evidence type="ECO:0000313" key="3">
    <source>
        <dbReference type="EMBL" id="EKC78539.1"/>
    </source>
</evidence>
<dbReference type="GO" id="GO:0008976">
    <property type="term" value="F:polyphosphate kinase activity"/>
    <property type="evidence" value="ECO:0007669"/>
    <property type="project" value="UniProtKB-EC"/>
</dbReference>
<dbReference type="Gene3D" id="3.30.1840.10">
    <property type="entry name" value="Polyphosphate kinase middle domain"/>
    <property type="match status" value="1"/>
</dbReference>
<feature type="domain" description="Polyphosphate kinase middle" evidence="1">
    <location>
        <begin position="2"/>
        <end position="71"/>
    </location>
</feature>
<dbReference type="InterPro" id="IPR036830">
    <property type="entry name" value="PP_kinase_middle_dom_sf"/>
</dbReference>
<dbReference type="PANTHER" id="PTHR30218">
    <property type="entry name" value="POLYPHOSPHATE KINASE"/>
    <property type="match status" value="1"/>
</dbReference>
<proteinExistence type="predicted"/>
<dbReference type="SUPFAM" id="SSF143724">
    <property type="entry name" value="PHP14-like"/>
    <property type="match status" value="1"/>
</dbReference>